<dbReference type="InterPro" id="IPR011333">
    <property type="entry name" value="SKP1/BTB/POZ_sf"/>
</dbReference>
<gene>
    <name evidence="3" type="ORF">P691DRAFT_738125</name>
</gene>
<proteinExistence type="predicted"/>
<dbReference type="InterPro" id="IPR000210">
    <property type="entry name" value="BTB/POZ_dom"/>
</dbReference>
<keyword evidence="4" id="KW-1185">Reference proteome</keyword>
<dbReference type="Proteomes" id="UP000807342">
    <property type="component" value="Unassembled WGS sequence"/>
</dbReference>
<evidence type="ECO:0000259" key="2">
    <source>
        <dbReference type="PROSITE" id="PS50097"/>
    </source>
</evidence>
<comment type="caution">
    <text evidence="3">The sequence shown here is derived from an EMBL/GenBank/DDBJ whole genome shotgun (WGS) entry which is preliminary data.</text>
</comment>
<evidence type="ECO:0000313" key="3">
    <source>
        <dbReference type="EMBL" id="KAF9443227.1"/>
    </source>
</evidence>
<organism evidence="3 4">
    <name type="scientific">Macrolepiota fuliginosa MF-IS2</name>
    <dbReference type="NCBI Taxonomy" id="1400762"/>
    <lineage>
        <taxon>Eukaryota</taxon>
        <taxon>Fungi</taxon>
        <taxon>Dikarya</taxon>
        <taxon>Basidiomycota</taxon>
        <taxon>Agaricomycotina</taxon>
        <taxon>Agaricomycetes</taxon>
        <taxon>Agaricomycetidae</taxon>
        <taxon>Agaricales</taxon>
        <taxon>Agaricineae</taxon>
        <taxon>Agaricaceae</taxon>
        <taxon>Macrolepiota</taxon>
    </lineage>
</organism>
<protein>
    <recommendedName>
        <fullName evidence="2">BTB domain-containing protein</fullName>
    </recommendedName>
</protein>
<dbReference type="PROSITE" id="PS50097">
    <property type="entry name" value="BTB"/>
    <property type="match status" value="1"/>
</dbReference>
<sequence length="409" mass="45974">MSLIGSPTTGARPPKLSNKPTIKRGSQFREDKYYFPDGNTVILVDGHLFRVHQSLFERDSGFFQTLFSLPHGVNPQEGDFDPIEGKSDENPIVCQDTLNDFRALCWVLYSRPPDIIAQQNPNTVDIPKLISVLAMSHKYDFPVFRSWSLDALQSLSVSSPTDFVRKCDGGKWDNVGRVLKLAQQCNRSTLVGCIQQGWLSHISDSSRESVTAFVQALGVAELSNDLRDFHGQAYYAYLKATSIFDVRSVGTIAALDMNSVPSSYVHQDLRSLSESRKMRLYMGFWSLSQFRIRLAQAPIFPDRPSCPNHARFCIPGWQDRWNTVIREAEQKGRCLNDPGKLLEEVHGSINGGGAVRSPGNRSQVVSCHGFIVEQFNSMKQNFDSRIADHFLIPTEDVGTHLFTQLAQRN</sequence>
<reference evidence="3" key="1">
    <citation type="submission" date="2020-11" db="EMBL/GenBank/DDBJ databases">
        <authorList>
            <consortium name="DOE Joint Genome Institute"/>
            <person name="Ahrendt S."/>
            <person name="Riley R."/>
            <person name="Andreopoulos W."/>
            <person name="Labutti K."/>
            <person name="Pangilinan J."/>
            <person name="Ruiz-Duenas F.J."/>
            <person name="Barrasa J.M."/>
            <person name="Sanchez-Garcia M."/>
            <person name="Camarero S."/>
            <person name="Miyauchi S."/>
            <person name="Serrano A."/>
            <person name="Linde D."/>
            <person name="Babiker R."/>
            <person name="Drula E."/>
            <person name="Ayuso-Fernandez I."/>
            <person name="Pacheco R."/>
            <person name="Padilla G."/>
            <person name="Ferreira P."/>
            <person name="Barriuso J."/>
            <person name="Kellner H."/>
            <person name="Castanera R."/>
            <person name="Alfaro M."/>
            <person name="Ramirez L."/>
            <person name="Pisabarro A.G."/>
            <person name="Kuo A."/>
            <person name="Tritt A."/>
            <person name="Lipzen A."/>
            <person name="He G."/>
            <person name="Yan M."/>
            <person name="Ng V."/>
            <person name="Cullen D."/>
            <person name="Martin F."/>
            <person name="Rosso M.-N."/>
            <person name="Henrissat B."/>
            <person name="Hibbett D."/>
            <person name="Martinez A.T."/>
            <person name="Grigoriev I.V."/>
        </authorList>
    </citation>
    <scope>NUCLEOTIDE SEQUENCE</scope>
    <source>
        <strain evidence="3">MF-IS2</strain>
    </source>
</reference>
<feature type="region of interest" description="Disordered" evidence="1">
    <location>
        <begin position="1"/>
        <end position="22"/>
    </location>
</feature>
<feature type="domain" description="BTB" evidence="2">
    <location>
        <begin position="38"/>
        <end position="68"/>
    </location>
</feature>
<name>A0A9P6BXL9_9AGAR</name>
<dbReference type="AlphaFoldDB" id="A0A9P6BXL9"/>
<accession>A0A9P6BXL9</accession>
<evidence type="ECO:0000313" key="4">
    <source>
        <dbReference type="Proteomes" id="UP000807342"/>
    </source>
</evidence>
<dbReference type="OrthoDB" id="2886395at2759"/>
<dbReference type="EMBL" id="MU151502">
    <property type="protein sequence ID" value="KAF9443227.1"/>
    <property type="molecule type" value="Genomic_DNA"/>
</dbReference>
<evidence type="ECO:0000256" key="1">
    <source>
        <dbReference type="SAM" id="MobiDB-lite"/>
    </source>
</evidence>
<dbReference type="Gene3D" id="3.30.710.10">
    <property type="entry name" value="Potassium Channel Kv1.1, Chain A"/>
    <property type="match status" value="1"/>
</dbReference>